<protein>
    <submittedName>
        <fullName evidence="1">Uncharacterized protein</fullName>
    </submittedName>
</protein>
<reference evidence="2" key="1">
    <citation type="submission" date="2015-03" db="EMBL/GenBank/DDBJ databases">
        <title>Pseudomonas frederiksbergensis hydrocarbon degrader.</title>
        <authorList>
            <person name="Brown L.M."/>
            <person name="Ruiz O.N."/>
            <person name="Mueller S."/>
            <person name="Gunasekera T.S."/>
        </authorList>
    </citation>
    <scope>NUCLEOTIDE SEQUENCE [LARGE SCALE GENOMIC DNA]</scope>
    <source>
        <strain evidence="2">SI8</strain>
    </source>
</reference>
<gene>
    <name evidence="1" type="ORF">JZ00_26075</name>
</gene>
<accession>A0A0B1YXH1</accession>
<sequence>MVFLQQRLGGAHPQLGIGSQWVNKCRCFSRSTQLGGIKQKLRNVRSQDRLNMQVGDADK</sequence>
<proteinExistence type="predicted"/>
<evidence type="ECO:0000313" key="1">
    <source>
        <dbReference type="EMBL" id="KHK61892.1"/>
    </source>
</evidence>
<dbReference type="EMBL" id="JQGJ01000024">
    <property type="protein sequence ID" value="KHK61892.1"/>
    <property type="molecule type" value="Genomic_DNA"/>
</dbReference>
<dbReference type="Proteomes" id="UP000030949">
    <property type="component" value="Unassembled WGS sequence"/>
</dbReference>
<organism evidence="1 2">
    <name type="scientific">Pseudomonas frederiksbergensis</name>
    <dbReference type="NCBI Taxonomy" id="104087"/>
    <lineage>
        <taxon>Bacteria</taxon>
        <taxon>Pseudomonadati</taxon>
        <taxon>Pseudomonadota</taxon>
        <taxon>Gammaproteobacteria</taxon>
        <taxon>Pseudomonadales</taxon>
        <taxon>Pseudomonadaceae</taxon>
        <taxon>Pseudomonas</taxon>
    </lineage>
</organism>
<comment type="caution">
    <text evidence="1">The sequence shown here is derived from an EMBL/GenBank/DDBJ whole genome shotgun (WGS) entry which is preliminary data.</text>
</comment>
<evidence type="ECO:0000313" key="2">
    <source>
        <dbReference type="Proteomes" id="UP000030949"/>
    </source>
</evidence>
<dbReference type="AlphaFoldDB" id="A0A0B1YXH1"/>
<name>A0A0B1YXH1_9PSED</name>